<dbReference type="AlphaFoldDB" id="A0AA39WPU5"/>
<evidence type="ECO:0000313" key="2">
    <source>
        <dbReference type="EMBL" id="KAK0619375.1"/>
    </source>
</evidence>
<evidence type="ECO:0000256" key="1">
    <source>
        <dbReference type="SAM" id="MobiDB-lite"/>
    </source>
</evidence>
<name>A0AA39WPU5_9PEZI</name>
<comment type="caution">
    <text evidence="2">The sequence shown here is derived from an EMBL/GenBank/DDBJ whole genome shotgun (WGS) entry which is preliminary data.</text>
</comment>
<feature type="region of interest" description="Disordered" evidence="1">
    <location>
        <begin position="204"/>
        <end position="233"/>
    </location>
</feature>
<protein>
    <submittedName>
        <fullName evidence="2">Uncharacterized protein</fullName>
    </submittedName>
</protein>
<proteinExistence type="predicted"/>
<dbReference type="EMBL" id="JAULSU010000004">
    <property type="protein sequence ID" value="KAK0619375.1"/>
    <property type="molecule type" value="Genomic_DNA"/>
</dbReference>
<reference evidence="2" key="1">
    <citation type="submission" date="2023-06" db="EMBL/GenBank/DDBJ databases">
        <title>Genome-scale phylogeny and comparative genomics of the fungal order Sordariales.</title>
        <authorList>
            <consortium name="Lawrence Berkeley National Laboratory"/>
            <person name="Hensen N."/>
            <person name="Bonometti L."/>
            <person name="Westerberg I."/>
            <person name="Brannstrom I.O."/>
            <person name="Guillou S."/>
            <person name="Cros-Aarteil S."/>
            <person name="Calhoun S."/>
            <person name="Haridas S."/>
            <person name="Kuo A."/>
            <person name="Mondo S."/>
            <person name="Pangilinan J."/>
            <person name="Riley R."/>
            <person name="Labutti K."/>
            <person name="Andreopoulos B."/>
            <person name="Lipzen A."/>
            <person name="Chen C."/>
            <person name="Yanf M."/>
            <person name="Daum C."/>
            <person name="Ng V."/>
            <person name="Clum A."/>
            <person name="Steindorff A."/>
            <person name="Ohm R."/>
            <person name="Martin F."/>
            <person name="Silar P."/>
            <person name="Natvig D."/>
            <person name="Lalanne C."/>
            <person name="Gautier V."/>
            <person name="Ament-Velasquez S.L."/>
            <person name="Kruys A."/>
            <person name="Hutchinson M.I."/>
            <person name="Powell A.J."/>
            <person name="Barry K."/>
            <person name="Miller A.N."/>
            <person name="Grigoriev I.V."/>
            <person name="Debuchy R."/>
            <person name="Gladieux P."/>
            <person name="Thoren M.H."/>
            <person name="Johannesson H."/>
        </authorList>
    </citation>
    <scope>NUCLEOTIDE SEQUENCE</scope>
    <source>
        <strain evidence="2">CBS 606.72</strain>
    </source>
</reference>
<sequence length="233" mass="25256">MNFRKVARQPFTTFGWLGSGSTGIHAAMISTLQLAPLGLGYTFVILVDVITEAVGRSSVLDEICQPEMCQDRVESTKRKPTSVVDKSAKCTDSSPVAVPYKLPRAAPVISGGGCVPVRDTCGGANATSERWSYHTRSGASAYTKGRPRSPYARAWVSWQEGRCCPRAGDAEARELWQEGQAGETWVAVHRSCLGGGVGWHDGPFDAGWRKKKKKGWVGNKLSTQTNSSPRHDD</sequence>
<organism evidence="2 3">
    <name type="scientific">Immersiella caudata</name>
    <dbReference type="NCBI Taxonomy" id="314043"/>
    <lineage>
        <taxon>Eukaryota</taxon>
        <taxon>Fungi</taxon>
        <taxon>Dikarya</taxon>
        <taxon>Ascomycota</taxon>
        <taxon>Pezizomycotina</taxon>
        <taxon>Sordariomycetes</taxon>
        <taxon>Sordariomycetidae</taxon>
        <taxon>Sordariales</taxon>
        <taxon>Lasiosphaeriaceae</taxon>
        <taxon>Immersiella</taxon>
    </lineage>
</organism>
<accession>A0AA39WPU5</accession>
<keyword evidence="3" id="KW-1185">Reference proteome</keyword>
<feature type="compositionally biased region" description="Polar residues" evidence="1">
    <location>
        <begin position="220"/>
        <end position="233"/>
    </location>
</feature>
<gene>
    <name evidence="2" type="ORF">B0T14DRAFT_207329</name>
</gene>
<dbReference type="Proteomes" id="UP001175000">
    <property type="component" value="Unassembled WGS sequence"/>
</dbReference>
<evidence type="ECO:0000313" key="3">
    <source>
        <dbReference type="Proteomes" id="UP001175000"/>
    </source>
</evidence>